<dbReference type="InterPro" id="IPR002933">
    <property type="entry name" value="Peptidase_M20"/>
</dbReference>
<protein>
    <submittedName>
        <fullName evidence="5">Amidohydrolase</fullName>
    </submittedName>
</protein>
<dbReference type="InterPro" id="IPR017439">
    <property type="entry name" value="Amidohydrolase"/>
</dbReference>
<proteinExistence type="predicted"/>
<dbReference type="Gene3D" id="3.40.630.10">
    <property type="entry name" value="Zn peptidases"/>
    <property type="match status" value="1"/>
</dbReference>
<dbReference type="NCBIfam" id="TIGR01891">
    <property type="entry name" value="amidohydrolases"/>
    <property type="match status" value="1"/>
</dbReference>
<dbReference type="RefSeq" id="WP_024943695.1">
    <property type="nucleotide sequence ID" value="NZ_CP027804.1"/>
</dbReference>
<evidence type="ECO:0000256" key="2">
    <source>
        <dbReference type="PIRSR" id="PIRSR005962-1"/>
    </source>
</evidence>
<dbReference type="Pfam" id="PF07687">
    <property type="entry name" value="M20_dimer"/>
    <property type="match status" value="1"/>
</dbReference>
<accession>A0AAX3PCK0</accession>
<feature type="binding site" evidence="2">
    <location>
        <position position="431"/>
    </location>
    <ligand>
        <name>Mn(2+)</name>
        <dbReference type="ChEBI" id="CHEBI:29035"/>
        <label>2</label>
    </ligand>
</feature>
<dbReference type="GO" id="GO:0046872">
    <property type="term" value="F:metal ion binding"/>
    <property type="evidence" value="ECO:0007669"/>
    <property type="project" value="UniProtKB-KW"/>
</dbReference>
<evidence type="ECO:0000256" key="1">
    <source>
        <dbReference type="ARBA" id="ARBA00022801"/>
    </source>
</evidence>
<dbReference type="Pfam" id="PF01546">
    <property type="entry name" value="Peptidase_M20"/>
    <property type="match status" value="1"/>
</dbReference>
<dbReference type="AlphaFoldDB" id="A0AAX3PCK0"/>
<feature type="binding site" evidence="2">
    <location>
        <position position="189"/>
    </location>
    <ligand>
        <name>Mn(2+)</name>
        <dbReference type="ChEBI" id="CHEBI:29035"/>
        <label>2</label>
    </ligand>
</feature>
<feature type="chain" id="PRO_5043982452" evidence="3">
    <location>
        <begin position="29"/>
        <end position="465"/>
    </location>
</feature>
<dbReference type="GO" id="GO:0050118">
    <property type="term" value="F:N-acetyldiaminopimelate deacetylase activity"/>
    <property type="evidence" value="ECO:0007669"/>
    <property type="project" value="UniProtKB-ARBA"/>
</dbReference>
<feature type="domain" description="Peptidase M20 dimerisation" evidence="4">
    <location>
        <begin position="237"/>
        <end position="328"/>
    </location>
</feature>
<name>A0AAX3PCK0_AERHY</name>
<reference evidence="5" key="1">
    <citation type="submission" date="2023-02" db="EMBL/GenBank/DDBJ databases">
        <title>The sequence of Aeromonas hydrophila K533.</title>
        <authorList>
            <person name="Luo X."/>
        </authorList>
    </citation>
    <scope>NUCLEOTIDE SEQUENCE</scope>
    <source>
        <strain evidence="5">K533</strain>
    </source>
</reference>
<dbReference type="FunFam" id="3.30.70.360:FF:000001">
    <property type="entry name" value="N-acetyldiaminopimelate deacetylase"/>
    <property type="match status" value="1"/>
</dbReference>
<dbReference type="PIRSF" id="PIRSF005962">
    <property type="entry name" value="Pept_M20D_amidohydro"/>
    <property type="match status" value="1"/>
</dbReference>
<feature type="binding site" evidence="2">
    <location>
        <position position="155"/>
    </location>
    <ligand>
        <name>Mn(2+)</name>
        <dbReference type="ChEBI" id="CHEBI:29035"/>
        <label>2</label>
    </ligand>
</feature>
<feature type="signal peptide" evidence="3">
    <location>
        <begin position="1"/>
        <end position="28"/>
    </location>
</feature>
<feature type="binding site" evidence="2">
    <location>
        <position position="217"/>
    </location>
    <ligand>
        <name>Mn(2+)</name>
        <dbReference type="ChEBI" id="CHEBI:29035"/>
        <label>2</label>
    </ligand>
</feature>
<evidence type="ECO:0000313" key="5">
    <source>
        <dbReference type="EMBL" id="WEE28045.1"/>
    </source>
</evidence>
<keyword evidence="2" id="KW-0464">Manganese</keyword>
<dbReference type="SUPFAM" id="SSF55031">
    <property type="entry name" value="Bacterial exopeptidase dimerisation domain"/>
    <property type="match status" value="1"/>
</dbReference>
<organism evidence="5 6">
    <name type="scientific">Aeromonas hydrophila</name>
    <dbReference type="NCBI Taxonomy" id="644"/>
    <lineage>
        <taxon>Bacteria</taxon>
        <taxon>Pseudomonadati</taxon>
        <taxon>Pseudomonadota</taxon>
        <taxon>Gammaproteobacteria</taxon>
        <taxon>Aeromonadales</taxon>
        <taxon>Aeromonadaceae</taxon>
        <taxon>Aeromonas</taxon>
    </lineage>
</organism>
<gene>
    <name evidence="5" type="ORF">PY771_06910</name>
</gene>
<dbReference type="SUPFAM" id="SSF53187">
    <property type="entry name" value="Zn-dependent exopeptidases"/>
    <property type="match status" value="1"/>
</dbReference>
<evidence type="ECO:0000256" key="3">
    <source>
        <dbReference type="SAM" id="SignalP"/>
    </source>
</evidence>
<keyword evidence="2" id="KW-0479">Metal-binding</keyword>
<dbReference type="InterPro" id="IPR036264">
    <property type="entry name" value="Bact_exopeptidase_dim_dom"/>
</dbReference>
<dbReference type="Gene3D" id="3.30.70.360">
    <property type="match status" value="1"/>
</dbReference>
<keyword evidence="3" id="KW-0732">Signal</keyword>
<dbReference type="EMBL" id="CP118942">
    <property type="protein sequence ID" value="WEE28045.1"/>
    <property type="molecule type" value="Genomic_DNA"/>
</dbReference>
<evidence type="ECO:0000259" key="4">
    <source>
        <dbReference type="Pfam" id="PF07687"/>
    </source>
</evidence>
<dbReference type="PANTHER" id="PTHR11014">
    <property type="entry name" value="PEPTIDASE M20 FAMILY MEMBER"/>
    <property type="match status" value="1"/>
</dbReference>
<dbReference type="InterPro" id="IPR011650">
    <property type="entry name" value="Peptidase_M20_dimer"/>
</dbReference>
<sequence length="465" mass="49338">MNKSTCCQGLSIAAMLALSSAITPVTNARESLPTQAHLLSSQLLTQLNDTVASDSERLIALYKDLHQHPEIGYTEVRTAGIVSQQLRELGFDVTEGIAKTGVVGVLRNGDGPTVWYRADMDALQVREATGFDYAAKTKQRLADGSEIDVMHACGHDAHVTWLLGMAKAMVALKPAWSGTLVVYAQPAEEPGTGAQSMVDDGLWQRGFPKPDYAFGAHVVPGPTGLVASAAGVRMAGVDQLDITFHGVGGHGSTPELTLDPVVMAAQAVLAYQTIISRNLDPQQPAVLTVGAIEAGRDNNVIPASAVLKLNLRWFSHEVRELLLRRIDEVNRGIAIAAGVPDDKLPTRLMKGSAGAVVNDAELMSRVTPVLRQLLGEQNVISDFPSAMGSEDFAEAFKGMNVPYAYQFIGVAPPAVFAKARAEGKTFPYGLHNPDFFVDLAAIPVGARVNTATALSVLAKSAGPAQ</sequence>
<dbReference type="GO" id="GO:0019877">
    <property type="term" value="P:diaminopimelate biosynthetic process"/>
    <property type="evidence" value="ECO:0007669"/>
    <property type="project" value="UniProtKB-ARBA"/>
</dbReference>
<dbReference type="PANTHER" id="PTHR11014:SF63">
    <property type="entry name" value="METALLOPEPTIDASE, PUTATIVE (AFU_ORTHOLOGUE AFUA_6G09600)-RELATED"/>
    <property type="match status" value="1"/>
</dbReference>
<comment type="cofactor">
    <cofactor evidence="2">
        <name>Mn(2+)</name>
        <dbReference type="ChEBI" id="CHEBI:29035"/>
    </cofactor>
    <text evidence="2">The Mn(2+) ion enhances activity.</text>
</comment>
<evidence type="ECO:0000313" key="6">
    <source>
        <dbReference type="Proteomes" id="UP001214666"/>
    </source>
</evidence>
<keyword evidence="1" id="KW-0378">Hydrolase</keyword>
<feature type="binding site" evidence="2">
    <location>
        <position position="153"/>
    </location>
    <ligand>
        <name>Mn(2+)</name>
        <dbReference type="ChEBI" id="CHEBI:29035"/>
        <label>2</label>
    </ligand>
</feature>
<dbReference type="Proteomes" id="UP001214666">
    <property type="component" value="Chromosome"/>
</dbReference>